<evidence type="ECO:0000313" key="4">
    <source>
        <dbReference type="EMBL" id="GIG43154.1"/>
    </source>
</evidence>
<evidence type="ECO:0000313" key="5">
    <source>
        <dbReference type="Proteomes" id="UP000660611"/>
    </source>
</evidence>
<feature type="compositionally biased region" description="Pro residues" evidence="1">
    <location>
        <begin position="85"/>
        <end position="99"/>
    </location>
</feature>
<dbReference type="GO" id="GO:0008237">
    <property type="term" value="F:metallopeptidase activity"/>
    <property type="evidence" value="ECO:0007669"/>
    <property type="project" value="InterPro"/>
</dbReference>
<dbReference type="Proteomes" id="UP000660611">
    <property type="component" value="Unassembled WGS sequence"/>
</dbReference>
<dbReference type="Pfam" id="PF11350">
    <property type="entry name" value="DUF3152"/>
    <property type="match status" value="1"/>
</dbReference>
<dbReference type="Gene3D" id="3.40.390.10">
    <property type="entry name" value="Collagenase (Catalytic Domain)"/>
    <property type="match status" value="1"/>
</dbReference>
<proteinExistence type="predicted"/>
<evidence type="ECO:0000259" key="3">
    <source>
        <dbReference type="Pfam" id="PF11350"/>
    </source>
</evidence>
<feature type="compositionally biased region" description="Basic and acidic residues" evidence="1">
    <location>
        <begin position="21"/>
        <end position="30"/>
    </location>
</feature>
<protein>
    <recommendedName>
        <fullName evidence="3">DUF3152 domain-containing protein</fullName>
    </recommendedName>
</protein>
<gene>
    <name evidence="4" type="ORF">Dsi01nite_011950</name>
</gene>
<comment type="caution">
    <text evidence="4">The sequence shown here is derived from an EMBL/GenBank/DDBJ whole genome shotgun (WGS) entry which is preliminary data.</text>
</comment>
<sequence length="288" mass="30275">MASRLSSDRRRLPVPLPSDPRQAREVVRAEQRRRHEQLRRRRHVVIGVMLAAFVIAAAGLGRQLFFAGSDEAPKTVAATRGPAPMLDPPSLPASQPPEAGPSSAAGTFAYAGSAGPVAGGAGAVKKYRVAVENGSGQQVDAFATAVEQVFADPRGWTATGQLRLQRVAGQGTADFTIFLATPVTSEQICATAGLHTAGFSSCRITGKVVINLARWLTGVPDYGAPVADYQSYVINHEVGHELGNGHEACPGPGKPAPVMQQQTYGLKGCVANAWPFVDGQRYSGAKVP</sequence>
<feature type="transmembrane region" description="Helical" evidence="2">
    <location>
        <begin position="43"/>
        <end position="65"/>
    </location>
</feature>
<keyword evidence="2" id="KW-0472">Membrane</keyword>
<keyword evidence="5" id="KW-1185">Reference proteome</keyword>
<feature type="compositionally biased region" description="Basic and acidic residues" evidence="1">
    <location>
        <begin position="1"/>
        <end position="11"/>
    </location>
</feature>
<dbReference type="InterPro" id="IPR022603">
    <property type="entry name" value="DUF3152"/>
</dbReference>
<feature type="region of interest" description="Disordered" evidence="1">
    <location>
        <begin position="1"/>
        <end position="34"/>
    </location>
</feature>
<name>A0A919PFV0_9ACTN</name>
<dbReference type="InterPro" id="IPR024079">
    <property type="entry name" value="MetalloPept_cat_dom_sf"/>
</dbReference>
<feature type="domain" description="DUF3152" evidence="3">
    <location>
        <begin position="101"/>
        <end position="267"/>
    </location>
</feature>
<dbReference type="SUPFAM" id="SSF55486">
    <property type="entry name" value="Metalloproteases ('zincins'), catalytic domain"/>
    <property type="match status" value="1"/>
</dbReference>
<accession>A0A919PFV0</accession>
<feature type="region of interest" description="Disordered" evidence="1">
    <location>
        <begin position="76"/>
        <end position="104"/>
    </location>
</feature>
<keyword evidence="2" id="KW-0812">Transmembrane</keyword>
<keyword evidence="2" id="KW-1133">Transmembrane helix</keyword>
<dbReference type="AlphaFoldDB" id="A0A919PFV0"/>
<reference evidence="4" key="1">
    <citation type="submission" date="2021-01" db="EMBL/GenBank/DDBJ databases">
        <title>Whole genome shotgun sequence of Dactylosporangium siamense NBRC 106093.</title>
        <authorList>
            <person name="Komaki H."/>
            <person name="Tamura T."/>
        </authorList>
    </citation>
    <scope>NUCLEOTIDE SEQUENCE</scope>
    <source>
        <strain evidence="4">NBRC 106093</strain>
    </source>
</reference>
<organism evidence="4 5">
    <name type="scientific">Dactylosporangium siamense</name>
    <dbReference type="NCBI Taxonomy" id="685454"/>
    <lineage>
        <taxon>Bacteria</taxon>
        <taxon>Bacillati</taxon>
        <taxon>Actinomycetota</taxon>
        <taxon>Actinomycetes</taxon>
        <taxon>Micromonosporales</taxon>
        <taxon>Micromonosporaceae</taxon>
        <taxon>Dactylosporangium</taxon>
    </lineage>
</organism>
<dbReference type="EMBL" id="BONQ01000021">
    <property type="protein sequence ID" value="GIG43154.1"/>
    <property type="molecule type" value="Genomic_DNA"/>
</dbReference>
<evidence type="ECO:0000256" key="2">
    <source>
        <dbReference type="SAM" id="Phobius"/>
    </source>
</evidence>
<evidence type="ECO:0000256" key="1">
    <source>
        <dbReference type="SAM" id="MobiDB-lite"/>
    </source>
</evidence>
<dbReference type="RefSeq" id="WP_203845034.1">
    <property type="nucleotide sequence ID" value="NZ_BAAAVW010000049.1"/>
</dbReference>